<sequence length="67" mass="7576">MDYGEMIRSGEGGWGAAVQIMFQKNFKPDQHGIPPRISKINLADDLQTNFSLLEDSLFADLQLQLQH</sequence>
<name>A0A7J6UX88_THATH</name>
<dbReference type="Proteomes" id="UP000554482">
    <property type="component" value="Unassembled WGS sequence"/>
</dbReference>
<reference evidence="1 2" key="1">
    <citation type="submission" date="2020-06" db="EMBL/GenBank/DDBJ databases">
        <title>Transcriptomic and genomic resources for Thalictrum thalictroides and T. hernandezii: Facilitating candidate gene discovery in an emerging model plant lineage.</title>
        <authorList>
            <person name="Arias T."/>
            <person name="Riano-Pachon D.M."/>
            <person name="Di Stilio V.S."/>
        </authorList>
    </citation>
    <scope>NUCLEOTIDE SEQUENCE [LARGE SCALE GENOMIC DNA]</scope>
    <source>
        <strain evidence="2">cv. WT478/WT964</strain>
        <tissue evidence="1">Leaves</tissue>
    </source>
</reference>
<dbReference type="AlphaFoldDB" id="A0A7J6UX88"/>
<protein>
    <submittedName>
        <fullName evidence="1">Uncharacterized protein</fullName>
    </submittedName>
</protein>
<dbReference type="EMBL" id="JABWDY010041707">
    <property type="protein sequence ID" value="KAF5177223.1"/>
    <property type="molecule type" value="Genomic_DNA"/>
</dbReference>
<comment type="caution">
    <text evidence="1">The sequence shown here is derived from an EMBL/GenBank/DDBJ whole genome shotgun (WGS) entry which is preliminary data.</text>
</comment>
<evidence type="ECO:0000313" key="1">
    <source>
        <dbReference type="EMBL" id="KAF5177223.1"/>
    </source>
</evidence>
<organism evidence="1 2">
    <name type="scientific">Thalictrum thalictroides</name>
    <name type="common">Rue-anemone</name>
    <name type="synonym">Anemone thalictroides</name>
    <dbReference type="NCBI Taxonomy" id="46969"/>
    <lineage>
        <taxon>Eukaryota</taxon>
        <taxon>Viridiplantae</taxon>
        <taxon>Streptophyta</taxon>
        <taxon>Embryophyta</taxon>
        <taxon>Tracheophyta</taxon>
        <taxon>Spermatophyta</taxon>
        <taxon>Magnoliopsida</taxon>
        <taxon>Ranunculales</taxon>
        <taxon>Ranunculaceae</taxon>
        <taxon>Thalictroideae</taxon>
        <taxon>Thalictrum</taxon>
    </lineage>
</organism>
<keyword evidence="2" id="KW-1185">Reference proteome</keyword>
<accession>A0A7J6UX88</accession>
<proteinExistence type="predicted"/>
<gene>
    <name evidence="1" type="ORF">FRX31_033190</name>
</gene>
<feature type="non-terminal residue" evidence="1">
    <location>
        <position position="67"/>
    </location>
</feature>
<evidence type="ECO:0000313" key="2">
    <source>
        <dbReference type="Proteomes" id="UP000554482"/>
    </source>
</evidence>